<dbReference type="GO" id="GO:0071949">
    <property type="term" value="F:FAD binding"/>
    <property type="evidence" value="ECO:0007669"/>
    <property type="project" value="InterPro"/>
</dbReference>
<feature type="domain" description="FAD-binding PCMH-type" evidence="4">
    <location>
        <begin position="34"/>
        <end position="205"/>
    </location>
</feature>
<evidence type="ECO:0000256" key="1">
    <source>
        <dbReference type="ARBA" id="ARBA00022630"/>
    </source>
</evidence>
<gene>
    <name evidence="5" type="ORF">FRC98_07220</name>
</gene>
<dbReference type="PROSITE" id="PS51387">
    <property type="entry name" value="FAD_PCMH"/>
    <property type="match status" value="1"/>
</dbReference>
<reference evidence="5 6" key="1">
    <citation type="submission" date="2019-08" db="EMBL/GenBank/DDBJ databases">
        <title>Bradymonadales sp. TMQ4.</title>
        <authorList>
            <person name="Liang Q."/>
        </authorList>
    </citation>
    <scope>NUCLEOTIDE SEQUENCE [LARGE SCALE GENOMIC DNA]</scope>
    <source>
        <strain evidence="5 6">TMQ4</strain>
    </source>
</reference>
<dbReference type="PANTHER" id="PTHR43762">
    <property type="entry name" value="L-GULONOLACTONE OXIDASE"/>
    <property type="match status" value="1"/>
</dbReference>
<comment type="caution">
    <text evidence="5">The sequence shown here is derived from an EMBL/GenBank/DDBJ whole genome shotgun (WGS) entry which is preliminary data.</text>
</comment>
<dbReference type="Pfam" id="PF01565">
    <property type="entry name" value="FAD_binding_4"/>
    <property type="match status" value="1"/>
</dbReference>
<evidence type="ECO:0000256" key="2">
    <source>
        <dbReference type="ARBA" id="ARBA00022827"/>
    </source>
</evidence>
<dbReference type="EMBL" id="VOSM01000003">
    <property type="protein sequence ID" value="TXD37477.1"/>
    <property type="molecule type" value="Genomic_DNA"/>
</dbReference>
<dbReference type="InterPro" id="IPR016171">
    <property type="entry name" value="Vanillyl_alc_oxidase_C-sub2"/>
</dbReference>
<dbReference type="GO" id="GO:0016020">
    <property type="term" value="C:membrane"/>
    <property type="evidence" value="ECO:0007669"/>
    <property type="project" value="InterPro"/>
</dbReference>
<dbReference type="InterPro" id="IPR016169">
    <property type="entry name" value="FAD-bd_PCMH_sub2"/>
</dbReference>
<dbReference type="AlphaFoldDB" id="A0A5C6XF10"/>
<keyword evidence="2" id="KW-0274">FAD</keyword>
<dbReference type="SUPFAM" id="SSF56176">
    <property type="entry name" value="FAD-binding/transporter-associated domain-like"/>
    <property type="match status" value="1"/>
</dbReference>
<dbReference type="InterPro" id="IPR006094">
    <property type="entry name" value="Oxid_FAD_bind_N"/>
</dbReference>
<dbReference type="Pfam" id="PF04030">
    <property type="entry name" value="ALO"/>
    <property type="match status" value="1"/>
</dbReference>
<evidence type="ECO:0000313" key="5">
    <source>
        <dbReference type="EMBL" id="TXD37477.1"/>
    </source>
</evidence>
<evidence type="ECO:0000313" key="6">
    <source>
        <dbReference type="Proteomes" id="UP000321412"/>
    </source>
</evidence>
<dbReference type="PANTHER" id="PTHR43762:SF1">
    <property type="entry name" value="D-ARABINONO-1,4-LACTONE OXIDASE"/>
    <property type="match status" value="1"/>
</dbReference>
<dbReference type="Gene3D" id="1.10.45.10">
    <property type="entry name" value="Vanillyl-alcohol Oxidase, Chain A, domain 4"/>
    <property type="match status" value="1"/>
</dbReference>
<dbReference type="InterPro" id="IPR016166">
    <property type="entry name" value="FAD-bd_PCMH"/>
</dbReference>
<proteinExistence type="predicted"/>
<accession>A0A5C6XF10</accession>
<dbReference type="InterPro" id="IPR010031">
    <property type="entry name" value="FAD_lactone_oxidase-like"/>
</dbReference>
<keyword evidence="6" id="KW-1185">Reference proteome</keyword>
<name>A0A5C6XF10_9DELT</name>
<dbReference type="GO" id="GO:0003885">
    <property type="term" value="F:D-arabinono-1,4-lactone oxidase activity"/>
    <property type="evidence" value="ECO:0007669"/>
    <property type="project" value="InterPro"/>
</dbReference>
<protein>
    <submittedName>
        <fullName evidence="5">FAD-binding oxidoreductase</fullName>
    </submittedName>
</protein>
<sequence length="474" mass="53083">MPSSRMREHPPEPFGNHLMSTTTWASKSLAGWGRYPIVDTLCARPESQSQTLKAFHDRQGDALLAHGFGRSYGDAALLSQGRVVLTRRLKKMLEFDEASGLLRVEAGVTIGELIEVFLPRGWFVPVVPGTQFVSMGGAIGCNIHGKNHGHAGCFGDHVRSMEMLLASGEVVRCSREEHEDLFWATIGGMGLTGIILNAEIQLQAVESGAIEMESIRFNNLDEFFQISAESSDYFHTVSWIDCVKSGAQMGRGIFMRGRHASAAQARTLSEGPLERVVELAQRVLDGRAFESNVLLNRATIRLFNEAYYHKHPAGEHHSVVGYEPFFFPLDAVENWNYVYGKRGFLQYQMVVPEREAVRDILKVISESKMASFLAVIKEFGDQDHGGLSFPCGGTTLALDFPNFGEPLLTMMDRLDELVAEVGGRVYLGKDSRLSAEMFRRMYPTWERWREVRDRWDPQGVFQSDLSRRLGLTPA</sequence>
<dbReference type="InterPro" id="IPR007173">
    <property type="entry name" value="ALO_C"/>
</dbReference>
<keyword evidence="3" id="KW-0560">Oxidoreductase</keyword>
<evidence type="ECO:0000256" key="3">
    <source>
        <dbReference type="ARBA" id="ARBA00023002"/>
    </source>
</evidence>
<dbReference type="SUPFAM" id="SSF55103">
    <property type="entry name" value="FAD-linked oxidases, C-terminal domain"/>
    <property type="match status" value="1"/>
</dbReference>
<keyword evidence="1" id="KW-0285">Flavoprotein</keyword>
<dbReference type="InterPro" id="IPR016164">
    <property type="entry name" value="FAD-linked_Oxase-like_C"/>
</dbReference>
<dbReference type="OrthoDB" id="143770at2"/>
<dbReference type="InterPro" id="IPR036318">
    <property type="entry name" value="FAD-bd_PCMH-like_sf"/>
</dbReference>
<dbReference type="Gene3D" id="3.30.465.10">
    <property type="match status" value="1"/>
</dbReference>
<evidence type="ECO:0000259" key="4">
    <source>
        <dbReference type="PROSITE" id="PS51387"/>
    </source>
</evidence>
<organism evidence="5 6">
    <name type="scientific">Lujinxingia vulgaris</name>
    <dbReference type="NCBI Taxonomy" id="2600176"/>
    <lineage>
        <taxon>Bacteria</taxon>
        <taxon>Deltaproteobacteria</taxon>
        <taxon>Bradymonadales</taxon>
        <taxon>Lujinxingiaceae</taxon>
        <taxon>Lujinxingia</taxon>
    </lineage>
</organism>
<dbReference type="Proteomes" id="UP000321412">
    <property type="component" value="Unassembled WGS sequence"/>
</dbReference>